<gene>
    <name evidence="1" type="ORF">HMPREF9135_2348</name>
</gene>
<dbReference type="Proteomes" id="UP000016648">
    <property type="component" value="Unassembled WGS sequence"/>
</dbReference>
<name>U2NMH7_9BACT</name>
<protein>
    <submittedName>
        <fullName evidence="1">Uncharacterized protein</fullName>
    </submittedName>
</protein>
<reference evidence="1 2" key="1">
    <citation type="submission" date="2013-08" db="EMBL/GenBank/DDBJ databases">
        <authorList>
            <person name="Durkin A.S."/>
            <person name="Haft D.R."/>
            <person name="McCorrison J."/>
            <person name="Torralba M."/>
            <person name="Gillis M."/>
            <person name="Haft D.H."/>
            <person name="Methe B."/>
            <person name="Sutton G."/>
            <person name="Nelson K.E."/>
        </authorList>
    </citation>
    <scope>NUCLEOTIDE SEQUENCE [LARGE SCALE GENOMIC DNA]</scope>
    <source>
        <strain evidence="1 2">F0067</strain>
    </source>
</reference>
<comment type="caution">
    <text evidence="1">The sequence shown here is derived from an EMBL/GenBank/DDBJ whole genome shotgun (WGS) entry which is preliminary data.</text>
</comment>
<evidence type="ECO:0000313" key="2">
    <source>
        <dbReference type="Proteomes" id="UP000016648"/>
    </source>
</evidence>
<evidence type="ECO:0000313" key="1">
    <source>
        <dbReference type="EMBL" id="ERK39280.1"/>
    </source>
</evidence>
<sequence>MLLGIKGEPSELPIGFEACGGTSCKGDRMAMVAAGCRRMAGNQARMTEPEAFLRGLKPAASPLRNPRSCRRMTGGDVPAIHLSTLEGASTVITAVFGRPFQGRCLLGLLSTGHSTSQR</sequence>
<proteinExistence type="predicted"/>
<organism evidence="1 2">
    <name type="scientific">Segatella baroniae F0067</name>
    <dbReference type="NCBI Taxonomy" id="1115809"/>
    <lineage>
        <taxon>Bacteria</taxon>
        <taxon>Pseudomonadati</taxon>
        <taxon>Bacteroidota</taxon>
        <taxon>Bacteroidia</taxon>
        <taxon>Bacteroidales</taxon>
        <taxon>Prevotellaceae</taxon>
        <taxon>Segatella</taxon>
    </lineage>
</organism>
<accession>U2NMH7</accession>
<dbReference type="AlphaFoldDB" id="U2NMH7"/>
<dbReference type="EMBL" id="AWEY01000025">
    <property type="protein sequence ID" value="ERK39280.1"/>
    <property type="molecule type" value="Genomic_DNA"/>
</dbReference>
<keyword evidence="2" id="KW-1185">Reference proteome</keyword>